<dbReference type="AlphaFoldDB" id="A0A172ZB20"/>
<evidence type="ECO:0000256" key="1">
    <source>
        <dbReference type="SAM" id="SignalP"/>
    </source>
</evidence>
<evidence type="ECO:0000313" key="2">
    <source>
        <dbReference type="EMBL" id="ANF89336.1"/>
    </source>
</evidence>
<dbReference type="EMBL" id="CP015602">
    <property type="protein sequence ID" value="ANF89336.1"/>
    <property type="molecule type" value="Genomic_DNA"/>
</dbReference>
<dbReference type="PATRIC" id="fig|219572.3.peg.6208"/>
<reference evidence="2 3" key="1">
    <citation type="submission" date="2016-05" db="EMBL/GenBank/DDBJ databases">
        <title>Complete genome sequence of Pseudomonas antarctica PAMC 27494.</title>
        <authorList>
            <person name="Lee J."/>
        </authorList>
    </citation>
    <scope>NUCLEOTIDE SEQUENCE [LARGE SCALE GENOMIC DNA]</scope>
    <source>
        <strain evidence="2 3">PAMC 27494</strain>
        <plasmid evidence="3">Plasmid pp27494_2</plasmid>
    </source>
</reference>
<keyword evidence="2" id="KW-0614">Plasmid</keyword>
<dbReference type="KEGG" id="panr:A7J50_6048"/>
<geneLocation type="plasmid" evidence="3">
    <name>pp27494_2</name>
</geneLocation>
<sequence length="111" mass="11664" precursor="true">MKAIYALAVAACMALSTAVFANEQSGVEVGNLQAIAGPAPSISYITGTATNTRGQPLKSVFVHFNLYDANNALVGNAIANASNLAPNDTWKFKAGVTVPYDHFVLVKVDTY</sequence>
<organism evidence="2 3">
    <name type="scientific">Pseudomonas antarctica</name>
    <dbReference type="NCBI Taxonomy" id="219572"/>
    <lineage>
        <taxon>Bacteria</taxon>
        <taxon>Pseudomonadati</taxon>
        <taxon>Pseudomonadota</taxon>
        <taxon>Gammaproteobacteria</taxon>
        <taxon>Pseudomonadales</taxon>
        <taxon>Pseudomonadaceae</taxon>
        <taxon>Pseudomonas</taxon>
    </lineage>
</organism>
<feature type="chain" id="PRO_5008005694" evidence="1">
    <location>
        <begin position="22"/>
        <end position="111"/>
    </location>
</feature>
<name>A0A172ZB20_9PSED</name>
<proteinExistence type="predicted"/>
<dbReference type="InterPro" id="IPR047676">
    <property type="entry name" value="FxLYD_dom"/>
</dbReference>
<dbReference type="NCBIfam" id="NF038353">
    <property type="entry name" value="FxLYD_dom"/>
    <property type="match status" value="1"/>
</dbReference>
<dbReference type="RefSeq" id="WP_064455148.1">
    <property type="nucleotide sequence ID" value="NZ_CP015602.1"/>
</dbReference>
<keyword evidence="1" id="KW-0732">Signal</keyword>
<evidence type="ECO:0000313" key="3">
    <source>
        <dbReference type="Proteomes" id="UP000077829"/>
    </source>
</evidence>
<accession>A0A172ZB20</accession>
<feature type="signal peptide" evidence="1">
    <location>
        <begin position="1"/>
        <end position="21"/>
    </location>
</feature>
<protein>
    <submittedName>
        <fullName evidence="2">Uncharacterized protein</fullName>
    </submittedName>
</protein>
<dbReference type="Proteomes" id="UP000077829">
    <property type="component" value="Plasmid pP27494_2"/>
</dbReference>
<gene>
    <name evidence="2" type="ORF">A7J50_6048</name>
</gene>